<keyword evidence="3" id="KW-1185">Reference proteome</keyword>
<dbReference type="InterPro" id="IPR013568">
    <property type="entry name" value="SEFIR_dom"/>
</dbReference>
<dbReference type="PROSITE" id="PS51534">
    <property type="entry name" value="SEFIR"/>
    <property type="match status" value="1"/>
</dbReference>
<comment type="caution">
    <text evidence="2">The sequence shown here is derived from an EMBL/GenBank/DDBJ whole genome shotgun (WGS) entry which is preliminary data.</text>
</comment>
<accession>A0A117S0W1</accession>
<dbReference type="RefSeq" id="WP_067021424.1">
    <property type="nucleotide sequence ID" value="NZ_KQ949082.1"/>
</dbReference>
<evidence type="ECO:0000313" key="2">
    <source>
        <dbReference type="EMBL" id="KUO20225.1"/>
    </source>
</evidence>
<dbReference type="STRING" id="909626.AQJ91_15725"/>
<dbReference type="Pfam" id="PF08357">
    <property type="entry name" value="SEFIR"/>
    <property type="match status" value="1"/>
</dbReference>
<dbReference type="InterPro" id="IPR035897">
    <property type="entry name" value="Toll_tir_struct_dom_sf"/>
</dbReference>
<sequence>MAIDFVTSFAAEENLMYAARFHQDLATEVAGQLRRPVHAEKCTAELTREARRALVAEARVLVALCSPQYYADPGCGRDWALFQHRLNQTGLSCPADAPTRVLVRWQPVEPPPPGLPMAPVIGAAVVDQYAETGLYGVARAPGMGPESEPYCRAVREIAAGVCKGHAADLPPLPEDDRPDLPPAFPKVAVVRVPKPRKETPSVRPRPRVFISYAQDEENNPGHGARVAAFANLLRRNGVEPILDQDAERRPQNWSRWMQRQCEEADFIIVIASPAYRLRAEHRERRSAVGKGVAWEGGYIWDYAYEHRETWHLRVLRVVFPEHDVEDLPRFPGSGSVSWYPIDPETGKGRLDLLLGYLKGDEE</sequence>
<organism evidence="2 3">
    <name type="scientific">Streptomyces dysideae</name>
    <dbReference type="NCBI Taxonomy" id="909626"/>
    <lineage>
        <taxon>Bacteria</taxon>
        <taxon>Bacillati</taxon>
        <taxon>Actinomycetota</taxon>
        <taxon>Actinomycetes</taxon>
        <taxon>Kitasatosporales</taxon>
        <taxon>Streptomycetaceae</taxon>
        <taxon>Streptomyces</taxon>
    </lineage>
</organism>
<evidence type="ECO:0000259" key="1">
    <source>
        <dbReference type="PROSITE" id="PS51534"/>
    </source>
</evidence>
<dbReference type="Proteomes" id="UP000053260">
    <property type="component" value="Unassembled WGS sequence"/>
</dbReference>
<name>A0A117S0W1_9ACTN</name>
<dbReference type="Gene3D" id="3.40.50.10140">
    <property type="entry name" value="Toll/interleukin-1 receptor homology (TIR) domain"/>
    <property type="match status" value="1"/>
</dbReference>
<dbReference type="SUPFAM" id="SSF52200">
    <property type="entry name" value="Toll/Interleukin receptor TIR domain"/>
    <property type="match status" value="1"/>
</dbReference>
<dbReference type="OrthoDB" id="3365840at2"/>
<protein>
    <recommendedName>
        <fullName evidence="1">SEFIR domain-containing protein</fullName>
    </recommendedName>
</protein>
<evidence type="ECO:0000313" key="3">
    <source>
        <dbReference type="Proteomes" id="UP000053260"/>
    </source>
</evidence>
<gene>
    <name evidence="2" type="ORF">AQJ91_15725</name>
</gene>
<proteinExistence type="predicted"/>
<dbReference type="AlphaFoldDB" id="A0A117S0W1"/>
<reference evidence="2 3" key="1">
    <citation type="submission" date="2015-10" db="EMBL/GenBank/DDBJ databases">
        <title>Draft genome sequence of Streptomyces sp. RV15, isolated from a marine sponge.</title>
        <authorList>
            <person name="Ruckert C."/>
            <person name="Abdelmohsen U.R."/>
            <person name="Winkler A."/>
            <person name="Hentschel U."/>
            <person name="Kalinowski J."/>
            <person name="Kampfer P."/>
            <person name="Glaeser S."/>
        </authorList>
    </citation>
    <scope>NUCLEOTIDE SEQUENCE [LARGE SCALE GENOMIC DNA]</scope>
    <source>
        <strain evidence="2 3">RV15</strain>
    </source>
</reference>
<feature type="domain" description="SEFIR" evidence="1">
    <location>
        <begin position="205"/>
        <end position="348"/>
    </location>
</feature>
<dbReference type="EMBL" id="LMXB01000041">
    <property type="protein sequence ID" value="KUO20225.1"/>
    <property type="molecule type" value="Genomic_DNA"/>
</dbReference>